<sequence>MARWAEYFRELFTVDHPAEQLHTTGLREVDADPPIDETAPSLDEVRKAVAKLRGRKAAGVCYISAKLLKAGDEAMICGLHAVLTAVDIRASGPAESNVDGVAIKKRRGASTTT</sequence>
<dbReference type="OrthoDB" id="6630206at2759"/>
<evidence type="ECO:0000313" key="1">
    <source>
        <dbReference type="EMBL" id="KAG0728585.1"/>
    </source>
</evidence>
<dbReference type="AlphaFoldDB" id="A0A8J4Z0I9"/>
<comment type="caution">
    <text evidence="1">The sequence shown here is derived from an EMBL/GenBank/DDBJ whole genome shotgun (WGS) entry which is preliminary data.</text>
</comment>
<reference evidence="1" key="1">
    <citation type="submission" date="2020-07" db="EMBL/GenBank/DDBJ databases">
        <title>The High-quality genome of the commercially important snow crab, Chionoecetes opilio.</title>
        <authorList>
            <person name="Jeong J.-H."/>
            <person name="Ryu S."/>
        </authorList>
    </citation>
    <scope>NUCLEOTIDE SEQUENCE</scope>
    <source>
        <strain evidence="1">MADBK_172401_WGS</strain>
        <tissue evidence="1">Digestive gland</tissue>
    </source>
</reference>
<gene>
    <name evidence="1" type="ORF">GWK47_032183</name>
</gene>
<accession>A0A8J4Z0I9</accession>
<protein>
    <submittedName>
        <fullName evidence="1">Uncharacterized protein</fullName>
    </submittedName>
</protein>
<name>A0A8J4Z0I9_CHIOP</name>
<evidence type="ECO:0000313" key="2">
    <source>
        <dbReference type="Proteomes" id="UP000770661"/>
    </source>
</evidence>
<keyword evidence="2" id="KW-1185">Reference proteome</keyword>
<proteinExistence type="predicted"/>
<organism evidence="1 2">
    <name type="scientific">Chionoecetes opilio</name>
    <name type="common">Atlantic snow crab</name>
    <name type="synonym">Cancer opilio</name>
    <dbReference type="NCBI Taxonomy" id="41210"/>
    <lineage>
        <taxon>Eukaryota</taxon>
        <taxon>Metazoa</taxon>
        <taxon>Ecdysozoa</taxon>
        <taxon>Arthropoda</taxon>
        <taxon>Crustacea</taxon>
        <taxon>Multicrustacea</taxon>
        <taxon>Malacostraca</taxon>
        <taxon>Eumalacostraca</taxon>
        <taxon>Eucarida</taxon>
        <taxon>Decapoda</taxon>
        <taxon>Pleocyemata</taxon>
        <taxon>Brachyura</taxon>
        <taxon>Eubrachyura</taxon>
        <taxon>Majoidea</taxon>
        <taxon>Majidae</taxon>
        <taxon>Chionoecetes</taxon>
    </lineage>
</organism>
<dbReference type="Proteomes" id="UP000770661">
    <property type="component" value="Unassembled WGS sequence"/>
</dbReference>
<dbReference type="EMBL" id="JACEEZ010002030">
    <property type="protein sequence ID" value="KAG0728585.1"/>
    <property type="molecule type" value="Genomic_DNA"/>
</dbReference>